<dbReference type="OrthoDB" id="9789980at2"/>
<dbReference type="InterPro" id="IPR025335">
    <property type="entry name" value="DUF4241"/>
</dbReference>
<accession>A0A7K0C9P9</accession>
<organism evidence="2 3">
    <name type="scientific">Streptomyces smaragdinus</name>
    <dbReference type="NCBI Taxonomy" id="2585196"/>
    <lineage>
        <taxon>Bacteria</taxon>
        <taxon>Bacillati</taxon>
        <taxon>Actinomycetota</taxon>
        <taxon>Actinomycetes</taxon>
        <taxon>Kitasatosporales</taxon>
        <taxon>Streptomycetaceae</taxon>
        <taxon>Streptomyces</taxon>
    </lineage>
</organism>
<proteinExistence type="predicted"/>
<evidence type="ECO:0000313" key="2">
    <source>
        <dbReference type="EMBL" id="MQY10179.1"/>
    </source>
</evidence>
<name>A0A7K0C9P9_9ACTN</name>
<keyword evidence="3" id="KW-1185">Reference proteome</keyword>
<reference evidence="2 3" key="1">
    <citation type="submission" date="2019-10" db="EMBL/GenBank/DDBJ databases">
        <title>Streptomyces smaragdinus sp. nov. and Streptomyces fabii sp. nov., isolated from the gut of fungus growing-termite Macrotermes natalensis.</title>
        <authorList>
            <person name="Schwitalla J."/>
            <person name="Benndorf R."/>
            <person name="Martin K."/>
            <person name="De Beer W."/>
            <person name="Kaster A.-K."/>
            <person name="Vollmers J."/>
            <person name="Poulsen M."/>
            <person name="Beemelmanns C."/>
        </authorList>
    </citation>
    <scope>NUCLEOTIDE SEQUENCE [LARGE SCALE GENOMIC DNA]</scope>
    <source>
        <strain evidence="2 3">RB5</strain>
    </source>
</reference>
<comment type="caution">
    <text evidence="2">The sequence shown here is derived from an EMBL/GenBank/DDBJ whole genome shotgun (WGS) entry which is preliminary data.</text>
</comment>
<sequence>METPGVEREIGTMSVSFAEGWDSATCRAFRPISRDEALERDRIGEPYVVLYPSADLSTPAQVHLIAWRRGFVGMWAYDDNGRRTRETDLRLLDDDRMFVLGTVERRYSSPAQADRAPDAWLCETEFDTSGKGWETTQERGEDGGAFTTISPVPPEELWSDRAMYGVRAIDESEISDEPGVATTDDPTSLWTPPTPMSMTLPLEDLFRPGHTFVDPRHGDMQTAAPRHIATVGIPSGRLCVAEPGFGEPWVLSEPVPPGSYLMEAAVLVRGNRRSEPAVRLRLRDEPAVSWDMARSEGDDPRLLLDGEAHCFGTDGATGSFADAAAWDSLSEKVRRFWEDDDETACDHLGDDVLHATDPATGAGLVSFLTDGDGGWPVWLGRSATGELVSVAVVVIGRWPALPPTPAPAH</sequence>
<dbReference type="Proteomes" id="UP000466345">
    <property type="component" value="Unassembled WGS sequence"/>
</dbReference>
<evidence type="ECO:0000256" key="1">
    <source>
        <dbReference type="SAM" id="MobiDB-lite"/>
    </source>
</evidence>
<dbReference type="EMBL" id="WEGJ01000001">
    <property type="protein sequence ID" value="MQY10179.1"/>
    <property type="molecule type" value="Genomic_DNA"/>
</dbReference>
<evidence type="ECO:0008006" key="4">
    <source>
        <dbReference type="Google" id="ProtNLM"/>
    </source>
</evidence>
<gene>
    <name evidence="2" type="ORF">SRB5_02860</name>
</gene>
<dbReference type="Pfam" id="PF14025">
    <property type="entry name" value="DUF4241"/>
    <property type="match status" value="1"/>
</dbReference>
<dbReference type="AlphaFoldDB" id="A0A7K0C9P9"/>
<protein>
    <recommendedName>
        <fullName evidence="4">DUF4241 domain-containing protein</fullName>
    </recommendedName>
</protein>
<evidence type="ECO:0000313" key="3">
    <source>
        <dbReference type="Proteomes" id="UP000466345"/>
    </source>
</evidence>
<feature type="region of interest" description="Disordered" evidence="1">
    <location>
        <begin position="130"/>
        <end position="152"/>
    </location>
</feature>